<reference evidence="4" key="1">
    <citation type="submission" date="2019-08" db="EMBL/GenBank/DDBJ databases">
        <authorList>
            <person name="Kucharzyk K."/>
            <person name="Murdoch R.W."/>
            <person name="Higgins S."/>
            <person name="Loffler F."/>
        </authorList>
    </citation>
    <scope>NUCLEOTIDE SEQUENCE</scope>
</reference>
<dbReference type="AlphaFoldDB" id="A0A645ECK7"/>
<dbReference type="InterPro" id="IPR008183">
    <property type="entry name" value="Aldose_1/G6P_1-epimerase"/>
</dbReference>
<evidence type="ECO:0000256" key="1">
    <source>
        <dbReference type="ARBA" id="ARBA00006206"/>
    </source>
</evidence>
<keyword evidence="2 4" id="KW-0413">Isomerase</keyword>
<name>A0A645ECK7_9ZZZZ</name>
<dbReference type="EC" id="5.1.3.3" evidence="4"/>
<dbReference type="CDD" id="cd09019">
    <property type="entry name" value="galactose_mutarotase_like"/>
    <property type="match status" value="1"/>
</dbReference>
<dbReference type="InterPro" id="IPR011013">
    <property type="entry name" value="Gal_mutarotase_sf_dom"/>
</dbReference>
<dbReference type="GO" id="GO:0033499">
    <property type="term" value="P:galactose catabolic process via UDP-galactose, Leloir pathway"/>
    <property type="evidence" value="ECO:0007669"/>
    <property type="project" value="TreeGrafter"/>
</dbReference>
<keyword evidence="3" id="KW-0119">Carbohydrate metabolism</keyword>
<protein>
    <submittedName>
        <fullName evidence="4">Aldose 1-epimerase</fullName>
        <ecNumber evidence="4">5.1.3.3</ecNumber>
    </submittedName>
</protein>
<dbReference type="PANTHER" id="PTHR10091">
    <property type="entry name" value="ALDOSE-1-EPIMERASE"/>
    <property type="match status" value="1"/>
</dbReference>
<dbReference type="InterPro" id="IPR047215">
    <property type="entry name" value="Galactose_mutarotase-like"/>
</dbReference>
<dbReference type="Gene3D" id="2.70.98.10">
    <property type="match status" value="1"/>
</dbReference>
<evidence type="ECO:0000256" key="2">
    <source>
        <dbReference type="ARBA" id="ARBA00023235"/>
    </source>
</evidence>
<dbReference type="GO" id="GO:0004034">
    <property type="term" value="F:aldose 1-epimerase activity"/>
    <property type="evidence" value="ECO:0007669"/>
    <property type="project" value="UniProtKB-EC"/>
</dbReference>
<comment type="caution">
    <text evidence="4">The sequence shown here is derived from an EMBL/GenBank/DDBJ whole genome shotgun (WGS) entry which is preliminary data.</text>
</comment>
<comment type="similarity">
    <text evidence="1">Belongs to the aldose epimerase family.</text>
</comment>
<gene>
    <name evidence="4" type="primary">mro_19</name>
    <name evidence="4" type="ORF">SDC9_145578</name>
</gene>
<evidence type="ECO:0000256" key="3">
    <source>
        <dbReference type="ARBA" id="ARBA00023277"/>
    </source>
</evidence>
<dbReference type="EMBL" id="VSSQ01044566">
    <property type="protein sequence ID" value="MPM98392.1"/>
    <property type="molecule type" value="Genomic_DNA"/>
</dbReference>
<sequence>MTHNENETCLHGGGEFSHAVWDAEVVSPQSLKMTYVSPDSANGFNGEMTVSVVFTLDDDNLLSIEYAGVCTEKTIMNFTNHSYFNLGGYAAGSVRNHLLTIDADFYTPMDKDSIPTGEIAPVKNTPFDFTNTKPIGQDIDAVHEQIRLGNGYDHNFCLNKSDDDAVKATVICPETGRKMLLYTDLPGVQLYTGNFLDNIEGKNGTKMHKNDGFCLETQFYPDTPNQSHFPNCVVEKESVFKTKTAFCFCINK</sequence>
<dbReference type="InterPro" id="IPR014718">
    <property type="entry name" value="GH-type_carb-bd"/>
</dbReference>
<organism evidence="4">
    <name type="scientific">bioreactor metagenome</name>
    <dbReference type="NCBI Taxonomy" id="1076179"/>
    <lineage>
        <taxon>unclassified sequences</taxon>
        <taxon>metagenomes</taxon>
        <taxon>ecological metagenomes</taxon>
    </lineage>
</organism>
<evidence type="ECO:0000313" key="4">
    <source>
        <dbReference type="EMBL" id="MPM98392.1"/>
    </source>
</evidence>
<dbReference type="Pfam" id="PF01263">
    <property type="entry name" value="Aldose_epim"/>
    <property type="match status" value="1"/>
</dbReference>
<dbReference type="GO" id="GO:0006006">
    <property type="term" value="P:glucose metabolic process"/>
    <property type="evidence" value="ECO:0007669"/>
    <property type="project" value="TreeGrafter"/>
</dbReference>
<proteinExistence type="inferred from homology"/>
<dbReference type="SUPFAM" id="SSF74650">
    <property type="entry name" value="Galactose mutarotase-like"/>
    <property type="match status" value="1"/>
</dbReference>
<dbReference type="PANTHER" id="PTHR10091:SF0">
    <property type="entry name" value="GALACTOSE MUTAROTASE"/>
    <property type="match status" value="1"/>
</dbReference>
<dbReference type="PROSITE" id="PS00545">
    <property type="entry name" value="ALDOSE_1_EPIMERASE"/>
    <property type="match status" value="1"/>
</dbReference>
<accession>A0A645ECK7</accession>
<dbReference type="InterPro" id="IPR018052">
    <property type="entry name" value="Ald1_epimerase_CS"/>
</dbReference>
<dbReference type="GO" id="GO:0030246">
    <property type="term" value="F:carbohydrate binding"/>
    <property type="evidence" value="ECO:0007669"/>
    <property type="project" value="InterPro"/>
</dbReference>